<keyword evidence="1" id="KW-0677">Repeat</keyword>
<dbReference type="PANTHER" id="PTHR10039:SF5">
    <property type="entry name" value="NACHT DOMAIN-CONTAINING PROTEIN"/>
    <property type="match status" value="1"/>
</dbReference>
<dbReference type="InterPro" id="IPR056693">
    <property type="entry name" value="DUF7791"/>
</dbReference>
<dbReference type="SUPFAM" id="SSF52540">
    <property type="entry name" value="P-loop containing nucleoside triphosphate hydrolases"/>
    <property type="match status" value="1"/>
</dbReference>
<evidence type="ECO:0000313" key="6">
    <source>
        <dbReference type="Proteomes" id="UP001390339"/>
    </source>
</evidence>
<dbReference type="PANTHER" id="PTHR10039">
    <property type="entry name" value="AMELOGENIN"/>
    <property type="match status" value="1"/>
</dbReference>
<reference evidence="5 6" key="1">
    <citation type="journal article" date="2024" name="IMA Fungus">
        <title>Apiospora arundinis, a panoply of carbohydrate-active enzymes and secondary metabolites.</title>
        <authorList>
            <person name="Sorensen T."/>
            <person name="Petersen C."/>
            <person name="Muurmann A.T."/>
            <person name="Christiansen J.V."/>
            <person name="Brundto M.L."/>
            <person name="Overgaard C.K."/>
            <person name="Boysen A.T."/>
            <person name="Wollenberg R.D."/>
            <person name="Larsen T.O."/>
            <person name="Sorensen J.L."/>
            <person name="Nielsen K.L."/>
            <person name="Sondergaard T.E."/>
        </authorList>
    </citation>
    <scope>NUCLEOTIDE SEQUENCE [LARGE SCALE GENOMIC DNA]</scope>
    <source>
        <strain evidence="5 6">AAU 773</strain>
    </source>
</reference>
<dbReference type="EMBL" id="JAPCWZ010000004">
    <property type="protein sequence ID" value="KAK8868854.1"/>
    <property type="molecule type" value="Genomic_DNA"/>
</dbReference>
<feature type="domain" description="DUF7791" evidence="4">
    <location>
        <begin position="590"/>
        <end position="687"/>
    </location>
</feature>
<sequence length="1062" mass="120772">MDGFTALGIAANICQFVEYSFKILNKVKAVQKAGAVDHDLERDTRYLKEVAGKVAHQTSGHGGLDELTNDCTSLSEQLLGELSKIQPKDSRSKWQSFKAVVRSERKKHDMSDLEAKLERCRSQLTLQLTDLMSDLLTLRHSLEHLRPTMEAQYIGKDTTELIESFVNRMDKALNKVKQVSILNLVRFPGVHERFDLIADAHQNTFDWLLDEDEDEDEYKNVSTAPGSPETSVNGNDDIEGMSDSSGSTTDSTDSDINPSLIAARNSFISWLQDDGGVFWITGKPGAGKSTLMKYICLHENLTPYLDMWATGSGLALGRFFFWKPGTAAQKSIQGLFRGLLFSLLESSPDLIPTAFPDLWDMDEASTVALPVTLEYRDIIKAFRNVLQDALRTSKYKVAFFIDGLDEFEGRHLELLQELDSWVKTYPNHVKCCVSSREYSIFQEYLSVYPTIQLHKLTERDIRRSVEHRLNHIPGHLRLDSTGMKKIQEKVALKAEGVFLWVSLVLGSIEDGMFSGSSVSELVARIEHCPVELEDLFEQLLKSIHQADRKFAFSALKWVLYILRRRDEIANASAAPPTFLSPSERSHAMGLSLVEISALETTENDLWEKDFTDKNDWEVFIPTSCRKVYGKCKGLLEVRGNLDGENSMLEAHVALTHRSVIEFLETAHTRAFLDQGNTGFDPFQATMRGFLAFLKHNTSGLSSWTMSCTIIPGYRDLFTEDSTTGYVRFKFSRLFNLVLPEDYPHTLQLMEYLYRIDRLYEVPAPGNDKSTATVASSKLLLPSLAFGCYEYYDWLLGHGLLPTTRMEYSHEVQQCACLYQVIEPWEKLAMINSKLPILSSQSAQRYTRVMLQLTRLGADLNRVYKERKGRTYFPQWTIWQTSIFNMLLHTHYPLGRRVETLLMFRHIVDQFLRMGADPYLKILTPEGISKETEVSWLTPTTGWICFQLFSGVYLPTDWLWATTRTHLSRYDVFDYLERTLQEGEPAHLLIARATAPLLQATRDLEGALTLKTFLTIFFPENANHFKHLVDGLSRGSCVPDNDLPPPLERKSFADVTSESTSEP</sequence>
<name>A0ABR2IW63_9PEZI</name>
<accession>A0ABR2IW63</accession>
<protein>
    <recommendedName>
        <fullName evidence="7">NACHT domain-containing protein</fullName>
    </recommendedName>
</protein>
<feature type="region of interest" description="Disordered" evidence="2">
    <location>
        <begin position="1039"/>
        <end position="1062"/>
    </location>
</feature>
<organism evidence="5 6">
    <name type="scientific">Apiospora arundinis</name>
    <dbReference type="NCBI Taxonomy" id="335852"/>
    <lineage>
        <taxon>Eukaryota</taxon>
        <taxon>Fungi</taxon>
        <taxon>Dikarya</taxon>
        <taxon>Ascomycota</taxon>
        <taxon>Pezizomycotina</taxon>
        <taxon>Sordariomycetes</taxon>
        <taxon>Xylariomycetidae</taxon>
        <taxon>Amphisphaeriales</taxon>
        <taxon>Apiosporaceae</taxon>
        <taxon>Apiospora</taxon>
    </lineage>
</organism>
<gene>
    <name evidence="5" type="ORF">PGQ11_007432</name>
</gene>
<comment type="caution">
    <text evidence="5">The sequence shown here is derived from an EMBL/GenBank/DDBJ whole genome shotgun (WGS) entry which is preliminary data.</text>
</comment>
<dbReference type="Pfam" id="PF24883">
    <property type="entry name" value="NPHP3_N"/>
    <property type="match status" value="1"/>
</dbReference>
<dbReference type="Pfam" id="PF25053">
    <property type="entry name" value="DUF7791"/>
    <property type="match status" value="1"/>
</dbReference>
<feature type="region of interest" description="Disordered" evidence="2">
    <location>
        <begin position="216"/>
        <end position="255"/>
    </location>
</feature>
<keyword evidence="6" id="KW-1185">Reference proteome</keyword>
<evidence type="ECO:0000256" key="1">
    <source>
        <dbReference type="ARBA" id="ARBA00022737"/>
    </source>
</evidence>
<feature type="domain" description="Nephrocystin 3-like N-terminal" evidence="3">
    <location>
        <begin position="264"/>
        <end position="436"/>
    </location>
</feature>
<evidence type="ECO:0000256" key="2">
    <source>
        <dbReference type="SAM" id="MobiDB-lite"/>
    </source>
</evidence>
<feature type="compositionally biased region" description="Low complexity" evidence="2">
    <location>
        <begin position="242"/>
        <end position="255"/>
    </location>
</feature>
<dbReference type="Gene3D" id="3.40.50.300">
    <property type="entry name" value="P-loop containing nucleotide triphosphate hydrolases"/>
    <property type="match status" value="1"/>
</dbReference>
<dbReference type="Proteomes" id="UP001390339">
    <property type="component" value="Unassembled WGS sequence"/>
</dbReference>
<evidence type="ECO:0000259" key="4">
    <source>
        <dbReference type="Pfam" id="PF25053"/>
    </source>
</evidence>
<dbReference type="InterPro" id="IPR056884">
    <property type="entry name" value="NPHP3-like_N"/>
</dbReference>
<feature type="compositionally biased region" description="Polar residues" evidence="2">
    <location>
        <begin position="1053"/>
        <end position="1062"/>
    </location>
</feature>
<evidence type="ECO:0008006" key="7">
    <source>
        <dbReference type="Google" id="ProtNLM"/>
    </source>
</evidence>
<dbReference type="InterPro" id="IPR027417">
    <property type="entry name" value="P-loop_NTPase"/>
</dbReference>
<evidence type="ECO:0000313" key="5">
    <source>
        <dbReference type="EMBL" id="KAK8868854.1"/>
    </source>
</evidence>
<feature type="compositionally biased region" description="Polar residues" evidence="2">
    <location>
        <begin position="220"/>
        <end position="234"/>
    </location>
</feature>
<evidence type="ECO:0000259" key="3">
    <source>
        <dbReference type="Pfam" id="PF24883"/>
    </source>
</evidence>
<proteinExistence type="predicted"/>